<comment type="similarity">
    <text evidence="1 10">Belongs to the NDC80/HEC1 family.</text>
</comment>
<keyword evidence="3 10" id="KW-0132">Cell division</keyword>
<evidence type="ECO:0000313" key="17">
    <source>
        <dbReference type="Proteomes" id="UP000694558"/>
    </source>
</evidence>
<feature type="domain" description="Kinetochore protein NDC80 loop region" evidence="15">
    <location>
        <begin position="483"/>
        <end position="595"/>
    </location>
</feature>
<evidence type="ECO:0000256" key="9">
    <source>
        <dbReference type="ARBA" id="ARBA00023328"/>
    </source>
</evidence>
<evidence type="ECO:0000313" key="16">
    <source>
        <dbReference type="Ensembl" id="ENSSMAP00000057749.1"/>
    </source>
</evidence>
<dbReference type="Gene3D" id="6.10.250.1950">
    <property type="match status" value="1"/>
</dbReference>
<keyword evidence="6 11" id="KW-0175">Coiled coil</keyword>
<dbReference type="AlphaFoldDB" id="A0A8D3DDZ0"/>
<dbReference type="FunFam" id="1.10.418.30:FF:000002">
    <property type="entry name" value="NDC80, kinetochore complex component"/>
    <property type="match status" value="1"/>
</dbReference>
<evidence type="ECO:0000259" key="15">
    <source>
        <dbReference type="Pfam" id="PF24487"/>
    </source>
</evidence>
<evidence type="ECO:0000256" key="4">
    <source>
        <dbReference type="ARBA" id="ARBA00022776"/>
    </source>
</evidence>
<feature type="domain" description="Kinetochore protein Ndc80 CH" evidence="13">
    <location>
        <begin position="56"/>
        <end position="199"/>
    </location>
</feature>
<dbReference type="PANTHER" id="PTHR10643">
    <property type="entry name" value="KINETOCHORE PROTEIN NDC80"/>
    <property type="match status" value="1"/>
</dbReference>
<dbReference type="InterPro" id="IPR038273">
    <property type="entry name" value="Ndc80_sf"/>
</dbReference>
<dbReference type="GO" id="GO:0005634">
    <property type="term" value="C:nucleus"/>
    <property type="evidence" value="ECO:0007669"/>
    <property type="project" value="UniProtKB-SubCell"/>
</dbReference>
<dbReference type="InterPro" id="IPR005550">
    <property type="entry name" value="Kinetochore_Ndc80"/>
</dbReference>
<feature type="coiled-coil region" evidence="11">
    <location>
        <begin position="270"/>
        <end position="410"/>
    </location>
</feature>
<dbReference type="GO" id="GO:0007051">
    <property type="term" value="P:spindle organization"/>
    <property type="evidence" value="ECO:0007669"/>
    <property type="project" value="UniProtKB-ARBA"/>
</dbReference>
<evidence type="ECO:0000256" key="7">
    <source>
        <dbReference type="ARBA" id="ARBA00023242"/>
    </source>
</evidence>
<keyword evidence="5 10" id="KW-0995">Kinetochore</keyword>
<evidence type="ECO:0000256" key="8">
    <source>
        <dbReference type="ARBA" id="ARBA00023306"/>
    </source>
</evidence>
<evidence type="ECO:0000256" key="10">
    <source>
        <dbReference type="RuleBase" id="RU368072"/>
    </source>
</evidence>
<feature type="domain" description="DUF5595" evidence="14">
    <location>
        <begin position="219"/>
        <end position="290"/>
    </location>
</feature>
<feature type="region of interest" description="Disordered" evidence="12">
    <location>
        <begin position="33"/>
        <end position="56"/>
    </location>
</feature>
<dbReference type="GO" id="GO:0005813">
    <property type="term" value="C:centrosome"/>
    <property type="evidence" value="ECO:0007669"/>
    <property type="project" value="UniProtKB-ARBA"/>
</dbReference>
<dbReference type="InterPro" id="IPR040967">
    <property type="entry name" value="DUF5595"/>
</dbReference>
<dbReference type="GO" id="GO:0005737">
    <property type="term" value="C:cytoplasm"/>
    <property type="evidence" value="ECO:0007669"/>
    <property type="project" value="UniProtKB-ARBA"/>
</dbReference>
<dbReference type="Pfam" id="PF18077">
    <property type="entry name" value="DUF5595"/>
    <property type="match status" value="1"/>
</dbReference>
<accession>A0A8D3DDZ0</accession>
<evidence type="ECO:0000256" key="3">
    <source>
        <dbReference type="ARBA" id="ARBA00022618"/>
    </source>
</evidence>
<name>A0A8D3DDZ0_SCOMX</name>
<organism evidence="16 17">
    <name type="scientific">Scophthalmus maximus</name>
    <name type="common">Turbot</name>
    <name type="synonym">Psetta maxima</name>
    <dbReference type="NCBI Taxonomy" id="52904"/>
    <lineage>
        <taxon>Eukaryota</taxon>
        <taxon>Metazoa</taxon>
        <taxon>Chordata</taxon>
        <taxon>Craniata</taxon>
        <taxon>Vertebrata</taxon>
        <taxon>Euteleostomi</taxon>
        <taxon>Actinopterygii</taxon>
        <taxon>Neopterygii</taxon>
        <taxon>Teleostei</taxon>
        <taxon>Neoteleostei</taxon>
        <taxon>Acanthomorphata</taxon>
        <taxon>Carangaria</taxon>
        <taxon>Pleuronectiformes</taxon>
        <taxon>Pleuronectoidei</taxon>
        <taxon>Scophthalmidae</taxon>
        <taxon>Scophthalmus</taxon>
    </lineage>
</organism>
<dbReference type="PANTHER" id="PTHR10643:SF2">
    <property type="entry name" value="KINETOCHORE PROTEIN NDC80 HOMOLOG"/>
    <property type="match status" value="1"/>
</dbReference>
<dbReference type="GO" id="GO:0051315">
    <property type="term" value="P:attachment of mitotic spindle microtubules to kinetochore"/>
    <property type="evidence" value="ECO:0007669"/>
    <property type="project" value="UniProtKB-UniRule"/>
</dbReference>
<keyword evidence="8 10" id="KW-0131">Cell cycle</keyword>
<evidence type="ECO:0000259" key="14">
    <source>
        <dbReference type="Pfam" id="PF18077"/>
    </source>
</evidence>
<proteinExistence type="inferred from homology"/>
<dbReference type="Pfam" id="PF24487">
    <property type="entry name" value="NDC80_loop"/>
    <property type="match status" value="2"/>
</dbReference>
<dbReference type="GeneTree" id="ENSGT00390000018386"/>
<dbReference type="GO" id="GO:0031262">
    <property type="term" value="C:Ndc80 complex"/>
    <property type="evidence" value="ECO:0007669"/>
    <property type="project" value="UniProtKB-UniRule"/>
</dbReference>
<evidence type="ECO:0000256" key="5">
    <source>
        <dbReference type="ARBA" id="ARBA00022838"/>
    </source>
</evidence>
<feature type="coiled-coil region" evidence="11">
    <location>
        <begin position="486"/>
        <end position="524"/>
    </location>
</feature>
<dbReference type="Pfam" id="PF03801">
    <property type="entry name" value="Ndc80_HEC"/>
    <property type="match status" value="1"/>
</dbReference>
<dbReference type="Gene3D" id="1.10.418.30">
    <property type="entry name" value="Ncd80 complex, Ncd80 subunit"/>
    <property type="match status" value="1"/>
</dbReference>
<evidence type="ECO:0000256" key="1">
    <source>
        <dbReference type="ARBA" id="ARBA00007050"/>
    </source>
</evidence>
<dbReference type="InterPro" id="IPR055260">
    <property type="entry name" value="Ndc80_CH"/>
</dbReference>
<comment type="function">
    <text evidence="10">Acts as a component of the essential kinetochore-associated NDC80 complex, which is required for chromosome segregation and spindle checkpoint activity.</text>
</comment>
<keyword evidence="7 10" id="KW-0539">Nucleus</keyword>
<dbReference type="InterPro" id="IPR057091">
    <property type="entry name" value="NDC80_loop"/>
</dbReference>
<evidence type="ECO:0000256" key="12">
    <source>
        <dbReference type="SAM" id="MobiDB-lite"/>
    </source>
</evidence>
<evidence type="ECO:0000256" key="11">
    <source>
        <dbReference type="SAM" id="Coils"/>
    </source>
</evidence>
<dbReference type="GO" id="GO:0051301">
    <property type="term" value="P:cell division"/>
    <property type="evidence" value="ECO:0007669"/>
    <property type="project" value="UniProtKB-UniRule"/>
</dbReference>
<keyword evidence="9 10" id="KW-0137">Centromere</keyword>
<comment type="subunit">
    <text evidence="10">Component of the NDC80 complex.</text>
</comment>
<sequence length="625" mass="72077">MERGRMSRATLSRPSDLPMRVQDSNRMSMVYTTPQSKQPSFGKLNIPKPQSVTSERRTSFFGARTSGASMPRNSTMSGFGGTEKIKDARPLHDKSYVQQCIRQLHEFLSEQGYPGTLSAKTLQSPSTKEFVKMFEFIYRQLDPTFEMPNSKVEEEVPAILKALRYPFVLSKCSMYSVGAPHTWPQALGALMWLIDNVKINWSLSKQELLFSDFCEDNDNIEEGAEYNKLFVDYTAETYSKFMQGDDTFEDEDESFLTKLKKLYNVDEVLLTSMEEKHRILSDEVERLEKESQTDRLMTKRMEKVKLQADLKKLQSYRSSLESFKANLENKASEVTDELETTGNHLESLKHERDELQRLLQNQKFTPADVERINREKKELQQTISSLNKSLEDAEQHKWNEEIALAKVKEKAELKVAEYHKLARKLKLIPVSAENACGHDFEIKPFECGPNSMVQHKTQIQVLPTYCSCQQQPQLGQMGLCVFSNDLKQLREQIRKLDERLDSDMQELAQEEQDWAVEMESVENHRKLLEKKVNYGYDESVQQLKAAQQQYHLVLQETNEERRTVANNLASVFTTAANHLSITEKCLEDLHSRVQRVCSKAVEEDTAAVQKMQETLKSFKSKATCL</sequence>
<evidence type="ECO:0000256" key="2">
    <source>
        <dbReference type="ARBA" id="ARBA00022454"/>
    </source>
</evidence>
<reference evidence="16" key="2">
    <citation type="submission" date="2025-08" db="UniProtKB">
        <authorList>
            <consortium name="Ensembl"/>
        </authorList>
    </citation>
    <scope>IDENTIFICATION</scope>
</reference>
<keyword evidence="4 10" id="KW-0498">Mitosis</keyword>
<evidence type="ECO:0000256" key="6">
    <source>
        <dbReference type="ARBA" id="ARBA00023054"/>
    </source>
</evidence>
<keyword evidence="2 10" id="KW-0158">Chromosome</keyword>
<dbReference type="Proteomes" id="UP000694558">
    <property type="component" value="Chromosome 9"/>
</dbReference>
<comment type="subcellular location">
    <subcellularLocation>
        <location evidence="10">Chromosome</location>
        <location evidence="10">Centromere</location>
        <location evidence="10">Kinetochore</location>
    </subcellularLocation>
    <subcellularLocation>
        <location evidence="10">Nucleus</location>
    </subcellularLocation>
</comment>
<reference evidence="16" key="1">
    <citation type="submission" date="2023-05" db="EMBL/GenBank/DDBJ databases">
        <title>High-quality long-read genome of Scophthalmus maximus.</title>
        <authorList>
            <person name="Lien S."/>
            <person name="Martinez P."/>
        </authorList>
    </citation>
    <scope>NUCLEOTIDE SEQUENCE [LARGE SCALE GENOMIC DNA]</scope>
</reference>
<feature type="domain" description="Kinetochore protein NDC80 loop region" evidence="15">
    <location>
        <begin position="380"/>
        <end position="461"/>
    </location>
</feature>
<gene>
    <name evidence="16" type="primary">ndc80</name>
</gene>
<dbReference type="Ensembl" id="ENSSMAT00000049298.1">
    <property type="protein sequence ID" value="ENSSMAP00000057749.1"/>
    <property type="gene ID" value="ENSSMAG00000019051.2"/>
</dbReference>
<evidence type="ECO:0000259" key="13">
    <source>
        <dbReference type="Pfam" id="PF03801"/>
    </source>
</evidence>
<protein>
    <recommendedName>
        <fullName evidence="10">Kinetochore protein NDC80</fullName>
    </recommendedName>
</protein>